<dbReference type="Proteomes" id="UP000183529">
    <property type="component" value="Unassembled WGS sequence"/>
</dbReference>
<feature type="domain" description="Enoyl reductase (ER)" evidence="1">
    <location>
        <begin position="10"/>
        <end position="335"/>
    </location>
</feature>
<dbReference type="InterPro" id="IPR013154">
    <property type="entry name" value="ADH-like_N"/>
</dbReference>
<dbReference type="InterPro" id="IPR020843">
    <property type="entry name" value="ER"/>
</dbReference>
<reference evidence="2 3" key="1">
    <citation type="submission" date="2016-10" db="EMBL/GenBank/DDBJ databases">
        <authorList>
            <person name="Varghese N."/>
            <person name="Submissions S."/>
        </authorList>
    </citation>
    <scope>NUCLEOTIDE SEQUENCE [LARGE SCALE GENOMIC DNA]</scope>
    <source>
        <strain evidence="2 3">LMG 22274</strain>
    </source>
</reference>
<dbReference type="SMART" id="SM00829">
    <property type="entry name" value="PKS_ER"/>
    <property type="match status" value="1"/>
</dbReference>
<dbReference type="RefSeq" id="WP_065062897.1">
    <property type="nucleotide sequence ID" value="NZ_CADFGN010000006.1"/>
</dbReference>
<dbReference type="CDD" id="cd08276">
    <property type="entry name" value="MDR7"/>
    <property type="match status" value="1"/>
</dbReference>
<comment type="caution">
    <text evidence="2">The sequence shown here is derived from an EMBL/GenBank/DDBJ whole genome shotgun (WGS) entry which is preliminary data.</text>
</comment>
<dbReference type="Gene3D" id="3.40.50.720">
    <property type="entry name" value="NAD(P)-binding Rossmann-like Domain"/>
    <property type="match status" value="1"/>
</dbReference>
<dbReference type="InterPro" id="IPR011032">
    <property type="entry name" value="GroES-like_sf"/>
</dbReference>
<dbReference type="InterPro" id="IPR052711">
    <property type="entry name" value="Zinc_ADH-like"/>
</dbReference>
<proteinExistence type="predicted"/>
<organism evidence="2 3">
    <name type="scientific">Paraburkholderia tropica</name>
    <dbReference type="NCBI Taxonomy" id="92647"/>
    <lineage>
        <taxon>Bacteria</taxon>
        <taxon>Pseudomonadati</taxon>
        <taxon>Pseudomonadota</taxon>
        <taxon>Betaproteobacteria</taxon>
        <taxon>Burkholderiales</taxon>
        <taxon>Burkholderiaceae</taxon>
        <taxon>Paraburkholderia</taxon>
    </lineage>
</organism>
<dbReference type="Pfam" id="PF08240">
    <property type="entry name" value="ADH_N"/>
    <property type="match status" value="1"/>
</dbReference>
<dbReference type="GO" id="GO:0016491">
    <property type="term" value="F:oxidoreductase activity"/>
    <property type="evidence" value="ECO:0007669"/>
    <property type="project" value="InterPro"/>
</dbReference>
<dbReference type="InterPro" id="IPR013149">
    <property type="entry name" value="ADH-like_C"/>
</dbReference>
<protein>
    <submittedName>
        <fullName evidence="2">NADPH:quinone reductase</fullName>
    </submittedName>
</protein>
<name>A0A1A5X6U0_9BURK</name>
<dbReference type="SUPFAM" id="SSF51735">
    <property type="entry name" value="NAD(P)-binding Rossmann-fold domains"/>
    <property type="match status" value="1"/>
</dbReference>
<dbReference type="EMBL" id="FNZM01000025">
    <property type="protein sequence ID" value="SEK13764.1"/>
    <property type="molecule type" value="Genomic_DNA"/>
</dbReference>
<dbReference type="Pfam" id="PF00107">
    <property type="entry name" value="ADH_zinc_N"/>
    <property type="match status" value="1"/>
</dbReference>
<dbReference type="PANTHER" id="PTHR45033">
    <property type="match status" value="1"/>
</dbReference>
<accession>A0A1A5X6U0</accession>
<dbReference type="AlphaFoldDB" id="A0A1A5X6U0"/>
<gene>
    <name evidence="2" type="ORF">SAMN05216550_12527</name>
</gene>
<evidence type="ECO:0000259" key="1">
    <source>
        <dbReference type="SMART" id="SM00829"/>
    </source>
</evidence>
<dbReference type="PANTHER" id="PTHR45033:SF2">
    <property type="entry name" value="ZINC-TYPE ALCOHOL DEHYDROGENASE-LIKE PROTEIN C1773.06C"/>
    <property type="match status" value="1"/>
</dbReference>
<dbReference type="OrthoDB" id="9787435at2"/>
<sequence>MKAIVVRTPGGLDHLQLTDLPDPGQPAAGEIRVKLHATSLNFHDLLVANGGIPTADGRVPMADGAGVVEAVGAGVSEFKPGDHVVSCFFPHWPAGPAFAEVGNFQGTPGDGIDGFAAEYAVRPANAFTHAPRGWTHAESATITTAGLTAWRALVGDGQLKAGDTVLTLGTGGVSIIALQIAKAMGARVIVTSSSDEKLARARGLGADDGVNYRTTPDWGRAVRESTGGRGVDHVVELGGPGTLAQSIDAVRVGGHISLIGVLTGRQGDVPTSVLMAKQARLQGLIVGSRQQQRDFVAALEQTRIRPVLDRSFGLEQLADAFRFQESGGHFGKVVVEW</sequence>
<evidence type="ECO:0000313" key="3">
    <source>
        <dbReference type="Proteomes" id="UP000183529"/>
    </source>
</evidence>
<dbReference type="InterPro" id="IPR036291">
    <property type="entry name" value="NAD(P)-bd_dom_sf"/>
</dbReference>
<dbReference type="SUPFAM" id="SSF50129">
    <property type="entry name" value="GroES-like"/>
    <property type="match status" value="1"/>
</dbReference>
<dbReference type="Gene3D" id="3.90.180.10">
    <property type="entry name" value="Medium-chain alcohol dehydrogenases, catalytic domain"/>
    <property type="match status" value="1"/>
</dbReference>
<evidence type="ECO:0000313" key="2">
    <source>
        <dbReference type="EMBL" id="SEK13764.1"/>
    </source>
</evidence>